<dbReference type="PANTHER" id="PTHR48471:SF1">
    <property type="entry name" value="DDE TNP4 DOMAIN-CONTAINING PROTEIN"/>
    <property type="match status" value="1"/>
</dbReference>
<dbReference type="InterPro" id="IPR027806">
    <property type="entry name" value="HARBI1_dom"/>
</dbReference>
<keyword evidence="2" id="KW-0479">Metal-binding</keyword>
<dbReference type="EMBL" id="VSWC01000119">
    <property type="protein sequence ID" value="KAA1082914.1"/>
    <property type="molecule type" value="Genomic_DNA"/>
</dbReference>
<evidence type="ECO:0000313" key="5">
    <source>
        <dbReference type="Proteomes" id="UP000324748"/>
    </source>
</evidence>
<dbReference type="GO" id="GO:0046872">
    <property type="term" value="F:metal ion binding"/>
    <property type="evidence" value="ECO:0007669"/>
    <property type="project" value="UniProtKB-KW"/>
</dbReference>
<organism evidence="4 5">
    <name type="scientific">Puccinia graminis f. sp. tritici</name>
    <dbReference type="NCBI Taxonomy" id="56615"/>
    <lineage>
        <taxon>Eukaryota</taxon>
        <taxon>Fungi</taxon>
        <taxon>Dikarya</taxon>
        <taxon>Basidiomycota</taxon>
        <taxon>Pucciniomycotina</taxon>
        <taxon>Pucciniomycetes</taxon>
        <taxon>Pucciniales</taxon>
        <taxon>Pucciniaceae</taxon>
        <taxon>Puccinia</taxon>
    </lineage>
</organism>
<dbReference type="AlphaFoldDB" id="A0A5B0N375"/>
<dbReference type="PANTHER" id="PTHR48471">
    <property type="entry name" value="DDE TNP4 DOMAIN-CONTAINING PROTEIN"/>
    <property type="match status" value="1"/>
</dbReference>
<keyword evidence="5" id="KW-1185">Reference proteome</keyword>
<dbReference type="Pfam" id="PF13359">
    <property type="entry name" value="DDE_Tnp_4"/>
    <property type="match status" value="1"/>
</dbReference>
<comment type="cofactor">
    <cofactor evidence="1">
        <name>a divalent metal cation</name>
        <dbReference type="ChEBI" id="CHEBI:60240"/>
    </cofactor>
</comment>
<dbReference type="Proteomes" id="UP000324748">
    <property type="component" value="Unassembled WGS sequence"/>
</dbReference>
<evidence type="ECO:0000313" key="4">
    <source>
        <dbReference type="EMBL" id="KAA1082914.1"/>
    </source>
</evidence>
<dbReference type="OrthoDB" id="78198at2759"/>
<name>A0A5B0N375_PUCGR</name>
<feature type="domain" description="DDE Tnp4" evidence="3">
    <location>
        <begin position="232"/>
        <end position="396"/>
    </location>
</feature>
<gene>
    <name evidence="4" type="ORF">PGT21_020212</name>
</gene>
<evidence type="ECO:0000256" key="1">
    <source>
        <dbReference type="ARBA" id="ARBA00001968"/>
    </source>
</evidence>
<evidence type="ECO:0000259" key="3">
    <source>
        <dbReference type="Pfam" id="PF13359"/>
    </source>
</evidence>
<protein>
    <recommendedName>
        <fullName evidence="3">DDE Tnp4 domain-containing protein</fullName>
    </recommendedName>
</protein>
<comment type="caution">
    <text evidence="4">The sequence shown here is derived from an EMBL/GenBank/DDBJ whole genome shotgun (WGS) entry which is preliminary data.</text>
</comment>
<reference evidence="4 5" key="1">
    <citation type="submission" date="2019-05" db="EMBL/GenBank/DDBJ databases">
        <title>Emergence of the Ug99 lineage of the wheat stem rust pathogen through somatic hybridization.</title>
        <authorList>
            <person name="Li F."/>
            <person name="Upadhyaya N.M."/>
            <person name="Sperschneider J."/>
            <person name="Matny O."/>
            <person name="Nguyen-Phuc H."/>
            <person name="Mago R."/>
            <person name="Raley C."/>
            <person name="Miller M.E."/>
            <person name="Silverstein K.A.T."/>
            <person name="Henningsen E."/>
            <person name="Hirsch C.D."/>
            <person name="Visser B."/>
            <person name="Pretorius Z.A."/>
            <person name="Steffenson B.J."/>
            <person name="Schwessinger B."/>
            <person name="Dodds P.N."/>
            <person name="Figueroa M."/>
        </authorList>
    </citation>
    <scope>NUCLEOTIDE SEQUENCE [LARGE SCALE GENOMIC DNA]</scope>
    <source>
        <strain evidence="4">21-0</strain>
    </source>
</reference>
<accession>A0A5B0N375</accession>
<evidence type="ECO:0000256" key="2">
    <source>
        <dbReference type="ARBA" id="ARBA00022723"/>
    </source>
</evidence>
<proteinExistence type="predicted"/>
<sequence length="447" mass="51129">MISPQVFLSEQQDRLRITQQRRQVEQDARQRNLEALLAQNSANDDRESEETVALFMAMAFLGTPGQFRHFRTYLTRADLPTIPMAHSAWAYLWKSRSDRAFITTMGIDVRTFDDLLDRFAPTWNFTTIDRADVNPNGEPQLGRRSLDAAGTLGLVLHWLCSTMSAYSLQQLFGITPAVCSRYLASGMDHLLVVLNSHPQARFLWPTTERRAKEYSRCIEKKFPMLSKCVGFIDGLNLPVLVSDDEDIQNAYYNGWTCSHYCSCILAFASDGTIMYAILNAPGSWHDSTIAEPLYDQLLHHTPPGYRVISDTAFPRKSARLQSRILAPVKRGDRLPTDAYDFAYLQLLNEQLVSARQAAEWGMRSIQGSFARLKLPLPASDHGFRLKLLQVVCRLHQLRCRSVGINQTATVYQAVWDEDHILCRDFHKMMFSDIQGRCRISRYYDGWL</sequence>